<dbReference type="EMBL" id="WNWS01000220">
    <property type="protein sequence ID" value="KAE9974377.1"/>
    <property type="molecule type" value="Genomic_DNA"/>
</dbReference>
<evidence type="ECO:0000313" key="4">
    <source>
        <dbReference type="Proteomes" id="UP000447873"/>
    </source>
</evidence>
<accession>A0A8H3URU8</accession>
<evidence type="ECO:0008006" key="5">
    <source>
        <dbReference type="Google" id="ProtNLM"/>
    </source>
</evidence>
<keyword evidence="1" id="KW-0175">Coiled coil</keyword>
<evidence type="ECO:0000313" key="3">
    <source>
        <dbReference type="EMBL" id="KAE9974377.1"/>
    </source>
</evidence>
<protein>
    <recommendedName>
        <fullName evidence="5">BTB domain-containing protein</fullName>
    </recommendedName>
</protein>
<dbReference type="AlphaFoldDB" id="A0A8H3URU8"/>
<name>A0A8H3URU8_VENIN</name>
<dbReference type="Proteomes" id="UP000447873">
    <property type="component" value="Unassembled WGS sequence"/>
</dbReference>
<gene>
    <name evidence="3" type="ORF">EG328_003892</name>
</gene>
<evidence type="ECO:0000256" key="1">
    <source>
        <dbReference type="SAM" id="Coils"/>
    </source>
</evidence>
<organism evidence="3 4">
    <name type="scientific">Venturia inaequalis</name>
    <name type="common">Apple scab fungus</name>
    <dbReference type="NCBI Taxonomy" id="5025"/>
    <lineage>
        <taxon>Eukaryota</taxon>
        <taxon>Fungi</taxon>
        <taxon>Dikarya</taxon>
        <taxon>Ascomycota</taxon>
        <taxon>Pezizomycotina</taxon>
        <taxon>Dothideomycetes</taxon>
        <taxon>Pleosporomycetidae</taxon>
        <taxon>Venturiales</taxon>
        <taxon>Venturiaceae</taxon>
        <taxon>Venturia</taxon>
    </lineage>
</organism>
<proteinExistence type="predicted"/>
<comment type="caution">
    <text evidence="3">The sequence shown here is derived from an EMBL/GenBank/DDBJ whole genome shotgun (WGS) entry which is preliminary data.</text>
</comment>
<reference evidence="3 4" key="1">
    <citation type="submission" date="2018-12" db="EMBL/GenBank/DDBJ databases">
        <title>Venturia inaequalis Genome Resource.</title>
        <authorList>
            <person name="Lichtner F.J."/>
        </authorList>
    </citation>
    <scope>NUCLEOTIDE SEQUENCE [LARGE SCALE GENOMIC DNA]</scope>
    <source>
        <strain evidence="3 4">120213</strain>
    </source>
</reference>
<sequence length="388" mass="43954">MEFSVPELDWAFERRDWPLEFSAYHHVSEIITIISDDGDQCHVHGHILSERASSLYTSADWESGDSRAEITVQASGDVLQLFTNWIYNGVIRLPEEHEEINNPLTFEGTCQRALKDAQNGFPITAQHRWIKREDEESSVEGMEIPQLRMARLVDLFEFAHQWDIVELEQDILESLFVTFKVAQKLPSWDIVNKACCTAGDIQSDLIGFLIDLFVENWSSDVSESLCYAAEEMHPTFIASVLQRITLQKEESVHERQRATLRAVTAEEKLKIAERELARYKNASTSTARMLATTRQALADAQAKTAPPGSAEEFQATKKQQPVGKENAMVKTKSAVKRKSVTKAKPTPVESNKRAREEDAVDLSEIFRQSLKRNCRELRPRTGCNGTVG</sequence>
<feature type="region of interest" description="Disordered" evidence="2">
    <location>
        <begin position="300"/>
        <end position="358"/>
    </location>
</feature>
<feature type="coiled-coil region" evidence="1">
    <location>
        <begin position="255"/>
        <end position="282"/>
    </location>
</feature>
<evidence type="ECO:0000256" key="2">
    <source>
        <dbReference type="SAM" id="MobiDB-lite"/>
    </source>
</evidence>